<comment type="caution">
    <text evidence="2">The sequence shown here is derived from an EMBL/GenBank/DDBJ whole genome shotgun (WGS) entry which is preliminary data.</text>
</comment>
<organism evidence="2 3">
    <name type="scientific">Actinomadura viridis</name>
    <dbReference type="NCBI Taxonomy" id="58110"/>
    <lineage>
        <taxon>Bacteria</taxon>
        <taxon>Bacillati</taxon>
        <taxon>Actinomycetota</taxon>
        <taxon>Actinomycetes</taxon>
        <taxon>Streptosporangiales</taxon>
        <taxon>Thermomonosporaceae</taxon>
        <taxon>Actinomadura</taxon>
    </lineage>
</organism>
<evidence type="ECO:0000313" key="2">
    <source>
        <dbReference type="EMBL" id="MBG6089232.1"/>
    </source>
</evidence>
<dbReference type="AlphaFoldDB" id="A0A931DJD9"/>
<sequence length="166" mass="18829">MTGVTAVDLDREPFFEGMSEPSLHRLASAAHPVDFPAGRRMFEEGGTADRFWVVREGTVELDLHVPGRGLVIIETFGPGSVLGWSWLYAPYRWRFGARTSGEVRAIEFDGRLVRAICAVDHAMAYELSRRFTEVIVDRLQATRMRLLDLYAAPWERRWAPDGPHAK</sequence>
<reference evidence="2" key="1">
    <citation type="submission" date="2020-11" db="EMBL/GenBank/DDBJ databases">
        <title>Sequencing the genomes of 1000 actinobacteria strains.</title>
        <authorList>
            <person name="Klenk H.-P."/>
        </authorList>
    </citation>
    <scope>NUCLEOTIDE SEQUENCE</scope>
    <source>
        <strain evidence="2">DSM 43175</strain>
    </source>
</reference>
<dbReference type="EMBL" id="JADOUA010000001">
    <property type="protein sequence ID" value="MBG6089232.1"/>
    <property type="molecule type" value="Genomic_DNA"/>
</dbReference>
<proteinExistence type="predicted"/>
<dbReference type="RefSeq" id="WP_197011866.1">
    <property type="nucleotide sequence ID" value="NZ_BAABES010000004.1"/>
</dbReference>
<dbReference type="SMART" id="SM00100">
    <property type="entry name" value="cNMP"/>
    <property type="match status" value="1"/>
</dbReference>
<accession>A0A931DJD9</accession>
<dbReference type="SUPFAM" id="SSF51206">
    <property type="entry name" value="cAMP-binding domain-like"/>
    <property type="match status" value="1"/>
</dbReference>
<protein>
    <submittedName>
        <fullName evidence="2">CRP-like cAMP-binding protein</fullName>
    </submittedName>
</protein>
<evidence type="ECO:0000313" key="3">
    <source>
        <dbReference type="Proteomes" id="UP000614047"/>
    </source>
</evidence>
<keyword evidence="3" id="KW-1185">Reference proteome</keyword>
<name>A0A931DJD9_9ACTN</name>
<dbReference type="Gene3D" id="2.60.120.10">
    <property type="entry name" value="Jelly Rolls"/>
    <property type="match status" value="1"/>
</dbReference>
<dbReference type="Pfam" id="PF00027">
    <property type="entry name" value="cNMP_binding"/>
    <property type="match status" value="1"/>
</dbReference>
<dbReference type="InterPro" id="IPR018490">
    <property type="entry name" value="cNMP-bd_dom_sf"/>
</dbReference>
<dbReference type="Proteomes" id="UP000614047">
    <property type="component" value="Unassembled WGS sequence"/>
</dbReference>
<gene>
    <name evidence="2" type="ORF">IW256_003345</name>
</gene>
<dbReference type="InterPro" id="IPR000595">
    <property type="entry name" value="cNMP-bd_dom"/>
</dbReference>
<dbReference type="PROSITE" id="PS50042">
    <property type="entry name" value="CNMP_BINDING_3"/>
    <property type="match status" value="1"/>
</dbReference>
<feature type="domain" description="Cyclic nucleotide-binding" evidence="1">
    <location>
        <begin position="14"/>
        <end position="83"/>
    </location>
</feature>
<dbReference type="InterPro" id="IPR014710">
    <property type="entry name" value="RmlC-like_jellyroll"/>
</dbReference>
<dbReference type="CDD" id="cd00038">
    <property type="entry name" value="CAP_ED"/>
    <property type="match status" value="1"/>
</dbReference>
<evidence type="ECO:0000259" key="1">
    <source>
        <dbReference type="PROSITE" id="PS50042"/>
    </source>
</evidence>